<name>F5YK39_TREPZ</name>
<feature type="domain" description="Lipoprotein LPP20-like" evidence="2">
    <location>
        <begin position="37"/>
        <end position="139"/>
    </location>
</feature>
<keyword evidence="4" id="KW-1185">Reference proteome</keyword>
<evidence type="ECO:0000259" key="2">
    <source>
        <dbReference type="Pfam" id="PF02169"/>
    </source>
</evidence>
<dbReference type="RefSeq" id="WP_015709381.1">
    <property type="nucleotide sequence ID" value="NC_015578.1"/>
</dbReference>
<evidence type="ECO:0000256" key="1">
    <source>
        <dbReference type="SAM" id="SignalP"/>
    </source>
</evidence>
<keyword evidence="1" id="KW-0732">Signal</keyword>
<evidence type="ECO:0000313" key="3">
    <source>
        <dbReference type="EMBL" id="AEF85695.1"/>
    </source>
</evidence>
<dbReference type="EMBL" id="CP001843">
    <property type="protein sequence ID" value="AEF85695.1"/>
    <property type="molecule type" value="Genomic_DNA"/>
</dbReference>
<protein>
    <submittedName>
        <fullName evidence="3">Putative lipoprotein</fullName>
    </submittedName>
</protein>
<reference evidence="4" key="1">
    <citation type="submission" date="2009-12" db="EMBL/GenBank/DDBJ databases">
        <title>Complete sequence of Treponema primitia strain ZAS-2.</title>
        <authorList>
            <person name="Tetu S.G."/>
            <person name="Matson E."/>
            <person name="Ren Q."/>
            <person name="Seshadri R."/>
            <person name="Elbourne L."/>
            <person name="Hassan K.A."/>
            <person name="Durkin A."/>
            <person name="Radune D."/>
            <person name="Mohamoud Y."/>
            <person name="Shay R."/>
            <person name="Jin S."/>
            <person name="Zhang X."/>
            <person name="Lucey K."/>
            <person name="Ballor N.R."/>
            <person name="Ottesen E."/>
            <person name="Rosenthal R."/>
            <person name="Allen A."/>
            <person name="Leadbetter J.R."/>
            <person name="Paulsen I.T."/>
        </authorList>
    </citation>
    <scope>NUCLEOTIDE SEQUENCE [LARGE SCALE GENOMIC DNA]</scope>
    <source>
        <strain evidence="4">ATCC BAA-887 / DSM 12427 / ZAS-2</strain>
    </source>
</reference>
<keyword evidence="3" id="KW-0449">Lipoprotein</keyword>
<dbReference type="Proteomes" id="UP000009223">
    <property type="component" value="Chromosome"/>
</dbReference>
<dbReference type="Pfam" id="PF02169">
    <property type="entry name" value="LPP20"/>
    <property type="match status" value="1"/>
</dbReference>
<gene>
    <name evidence="3" type="ordered locus">TREPR_0647</name>
</gene>
<evidence type="ECO:0000313" key="4">
    <source>
        <dbReference type="Proteomes" id="UP000009223"/>
    </source>
</evidence>
<dbReference type="PROSITE" id="PS51257">
    <property type="entry name" value="PROKAR_LIPOPROTEIN"/>
    <property type="match status" value="1"/>
</dbReference>
<dbReference type="STRING" id="545694.TREPR_0647"/>
<dbReference type="InterPro" id="IPR024952">
    <property type="entry name" value="LPP20-like_dom"/>
</dbReference>
<dbReference type="AlphaFoldDB" id="F5YK39"/>
<sequence length="187" mass="20460">MKKWGFIYISLIIAAFVLAGCGSAPAPADPQTDPNSPEWLNDFPPEDAIWGIGTAKQSSDSLSMSTAETRARTSIARQLDIKVKAMFTNYQRDAGTIGSQTALSLQEDVSNQVTSMQLSGSRPIKRWKAPDGTWWYLIEYKIADAKAALSTVIDDEAARFSEFKAAEALKMLDAQLAKSEKPQPVNN</sequence>
<accession>F5YK39</accession>
<reference evidence="3 4" key="2">
    <citation type="journal article" date="2011" name="ISME J.">
        <title>RNA-seq reveals cooperative metabolic interactions between two termite-gut spirochete species in co-culture.</title>
        <authorList>
            <person name="Rosenthal A.Z."/>
            <person name="Matson E.G."/>
            <person name="Eldar A."/>
            <person name="Leadbetter J.R."/>
        </authorList>
    </citation>
    <scope>NUCLEOTIDE SEQUENCE [LARGE SCALE GENOMIC DNA]</scope>
    <source>
        <strain evidence="4">ATCC BAA-887 / DSM 12427 / ZAS-2</strain>
    </source>
</reference>
<feature type="signal peptide" evidence="1">
    <location>
        <begin position="1"/>
        <end position="28"/>
    </location>
</feature>
<dbReference type="HOGENOM" id="CLU_1447055_0_0_12"/>
<dbReference type="OrthoDB" id="360517at2"/>
<dbReference type="KEGG" id="tpi:TREPR_0647"/>
<organism evidence="3 4">
    <name type="scientific">Treponema primitia (strain ATCC BAA-887 / DSM 12427 / ZAS-2)</name>
    <dbReference type="NCBI Taxonomy" id="545694"/>
    <lineage>
        <taxon>Bacteria</taxon>
        <taxon>Pseudomonadati</taxon>
        <taxon>Spirochaetota</taxon>
        <taxon>Spirochaetia</taxon>
        <taxon>Spirochaetales</taxon>
        <taxon>Treponemataceae</taxon>
        <taxon>Treponema</taxon>
    </lineage>
</organism>
<proteinExistence type="predicted"/>
<dbReference type="Gene3D" id="3.10.28.20">
    <property type="entry name" value="Acetamidase/Formamidase-like domains"/>
    <property type="match status" value="1"/>
</dbReference>
<dbReference type="eggNOG" id="ENOG5033MXQ">
    <property type="taxonomic scope" value="Bacteria"/>
</dbReference>
<feature type="chain" id="PRO_5003331947" evidence="1">
    <location>
        <begin position="29"/>
        <end position="187"/>
    </location>
</feature>